<organism evidence="2 3">
    <name type="scientific">Ochrobactrum teleogrylli</name>
    <dbReference type="NCBI Taxonomy" id="2479765"/>
    <lineage>
        <taxon>Bacteria</taxon>
        <taxon>Pseudomonadati</taxon>
        <taxon>Pseudomonadota</taxon>
        <taxon>Alphaproteobacteria</taxon>
        <taxon>Hyphomicrobiales</taxon>
        <taxon>Brucellaceae</taxon>
        <taxon>Brucella/Ochrobactrum group</taxon>
        <taxon>Ochrobactrum</taxon>
    </lineage>
</organism>
<proteinExistence type="predicted"/>
<name>A0ABY2Y7M9_9HYPH</name>
<gene>
    <name evidence="2" type="ORF">FIC94_06060</name>
</gene>
<accession>A0ABY2Y7M9</accession>
<reference evidence="2 3" key="1">
    <citation type="submission" date="2019-06" db="EMBL/GenBank/DDBJ databases">
        <title>Ochrobactrum cricket sp.nov., isolated from the insect Teleogryllus occipitalis living in deserted cropland.</title>
        <authorList>
            <person name="Hu M."/>
        </authorList>
    </citation>
    <scope>NUCLEOTIDE SEQUENCE [LARGE SCALE GENOMIC DNA]</scope>
    <source>
        <strain evidence="2 3">LCB8</strain>
    </source>
</reference>
<evidence type="ECO:0000313" key="3">
    <source>
        <dbReference type="Proteomes" id="UP000312784"/>
    </source>
</evidence>
<dbReference type="RefSeq" id="WP_140024268.1">
    <property type="nucleotide sequence ID" value="NZ_JBHUFG010000007.1"/>
</dbReference>
<dbReference type="EMBL" id="VEWL01000002">
    <property type="protein sequence ID" value="TNV17738.1"/>
    <property type="molecule type" value="Genomic_DNA"/>
</dbReference>
<comment type="caution">
    <text evidence="2">The sequence shown here is derived from an EMBL/GenBank/DDBJ whole genome shotgun (WGS) entry which is preliminary data.</text>
</comment>
<keyword evidence="3" id="KW-1185">Reference proteome</keyword>
<protein>
    <submittedName>
        <fullName evidence="2">DUF2635 domain-containing protein</fullName>
    </submittedName>
</protein>
<dbReference type="InterPro" id="IPR024400">
    <property type="entry name" value="DUF2635"/>
</dbReference>
<dbReference type="Proteomes" id="UP000312784">
    <property type="component" value="Unassembled WGS sequence"/>
</dbReference>
<feature type="compositionally biased region" description="Basic and acidic residues" evidence="1">
    <location>
        <begin position="15"/>
        <end position="24"/>
    </location>
</feature>
<feature type="region of interest" description="Disordered" evidence="1">
    <location>
        <begin position="55"/>
        <end position="77"/>
    </location>
</feature>
<feature type="region of interest" description="Disordered" evidence="1">
    <location>
        <begin position="1"/>
        <end position="27"/>
    </location>
</feature>
<evidence type="ECO:0000256" key="1">
    <source>
        <dbReference type="SAM" id="MobiDB-lite"/>
    </source>
</evidence>
<sequence>MLEKKLKLAPGRNVPMEDGRDWPKDGATVPVTHYIRRRIKDGDLIEIGAKAVAPAPAVTEPETTTEETASKAKTGGK</sequence>
<dbReference type="Pfam" id="PF10948">
    <property type="entry name" value="DUF2635"/>
    <property type="match status" value="1"/>
</dbReference>
<evidence type="ECO:0000313" key="2">
    <source>
        <dbReference type="EMBL" id="TNV17738.1"/>
    </source>
</evidence>